<dbReference type="Proteomes" id="UP000621454">
    <property type="component" value="Unassembled WGS sequence"/>
</dbReference>
<evidence type="ECO:0000259" key="1">
    <source>
        <dbReference type="Pfam" id="PF14594"/>
    </source>
</evidence>
<proteinExistence type="predicted"/>
<dbReference type="EMBL" id="BMGC01000004">
    <property type="protein sequence ID" value="GGB22622.1"/>
    <property type="molecule type" value="Genomic_DNA"/>
</dbReference>
<name>A0A916SYA5_9ACTN</name>
<feature type="domain" description="Gp28/Gp37-like" evidence="1">
    <location>
        <begin position="49"/>
        <end position="498"/>
    </location>
</feature>
<reference evidence="2" key="1">
    <citation type="journal article" date="2014" name="Int. J. Syst. Evol. Microbiol.">
        <title>Complete genome sequence of Corynebacterium casei LMG S-19264T (=DSM 44701T), isolated from a smear-ripened cheese.</title>
        <authorList>
            <consortium name="US DOE Joint Genome Institute (JGI-PGF)"/>
            <person name="Walter F."/>
            <person name="Albersmeier A."/>
            <person name="Kalinowski J."/>
            <person name="Ruckert C."/>
        </authorList>
    </citation>
    <scope>NUCLEOTIDE SEQUENCE</scope>
    <source>
        <strain evidence="2">CGMCC 1.12827</strain>
    </source>
</reference>
<comment type="caution">
    <text evidence="2">The sequence shown here is derived from an EMBL/GenBank/DDBJ whole genome shotgun (WGS) entry which is preliminary data.</text>
</comment>
<organism evidence="2 3">
    <name type="scientific">Gordonia jinhuaensis</name>
    <dbReference type="NCBI Taxonomy" id="1517702"/>
    <lineage>
        <taxon>Bacteria</taxon>
        <taxon>Bacillati</taxon>
        <taxon>Actinomycetota</taxon>
        <taxon>Actinomycetes</taxon>
        <taxon>Mycobacteriales</taxon>
        <taxon>Gordoniaceae</taxon>
        <taxon>Gordonia</taxon>
    </lineage>
</organism>
<dbReference type="RefSeq" id="WP_188585350.1">
    <property type="nucleotide sequence ID" value="NZ_BMGC01000004.1"/>
</dbReference>
<accession>A0A916SYA5</accession>
<reference evidence="2" key="2">
    <citation type="submission" date="2020-09" db="EMBL/GenBank/DDBJ databases">
        <authorList>
            <person name="Sun Q."/>
            <person name="Zhou Y."/>
        </authorList>
    </citation>
    <scope>NUCLEOTIDE SEQUENCE</scope>
    <source>
        <strain evidence="2">CGMCC 1.12827</strain>
    </source>
</reference>
<keyword evidence="3" id="KW-1185">Reference proteome</keyword>
<dbReference type="AlphaFoldDB" id="A0A916SYA5"/>
<dbReference type="Pfam" id="PF14594">
    <property type="entry name" value="Sipho_Gp37"/>
    <property type="match status" value="1"/>
</dbReference>
<gene>
    <name evidence="2" type="ORF">GCM10011489_08540</name>
</gene>
<evidence type="ECO:0000313" key="2">
    <source>
        <dbReference type="EMBL" id="GGB22622.1"/>
    </source>
</evidence>
<protein>
    <recommendedName>
        <fullName evidence="1">Gp28/Gp37-like domain-containing protein</fullName>
    </recommendedName>
</protein>
<evidence type="ECO:0000313" key="3">
    <source>
        <dbReference type="Proteomes" id="UP000621454"/>
    </source>
</evidence>
<dbReference type="InterPro" id="IPR029432">
    <property type="entry name" value="Gp28/Gp37-like_dom"/>
</dbReference>
<sequence>MADPGYPQAITDPQWDYLDLGLRSPDGTLIDRRPIGTTLSDEIEFSFGVDPGAFSIQLPPKHPLLDEVTDIRRKAWHIFAAYDGVEYTGRILKRRASGPNEQGDLWSGLDYRHHLSRSSAWVNNTAPPEVQFNITGKQDVVWGPVDPVFKNYVSKVFTRLNKPLYVRLPLRWPTAWTNANQTNVNAINELDDLLDIIWGASQDLIALPARFTQLDDLFRPTCERLEMGVTVDLWDGRGDKPFVFSTDTVGKLQSILDHTSDHFLDLSQLGSVSSGLFSFEPNRACYVFDTQEKFPNQKVQFHTNAQAGIDSWVMEETHADATRAVVGGKAPEVLNQLIEIGANLAISAIIFAISLIPGAGAIAGLSLTVGDLFDDVFFAYQVFADHDLEDDIGDDDAFGEIFADNTAAYSLDGYATGKRALHEHGGTRTLEVQVSTGGPKGMGIHFGQDETGVRGARKYQPGDIVTLWDRGTSTEQYVSKVTLSRNRDNGWAEKANIGKSKQSQGLWERIITGVQDGAASIRGLSNSV</sequence>